<sequence>MTPNPFAEVVVTANGNIPGQTHSGIKRLVEKCGARFEKLNINDCTHMITTQKYVQNANSKVDAALKGKNCKIVGMEWLLDSYSHKRPVSTDGYLLKPVEENTPGSSQLTPNSPGFPESKKRKFEAEPEPAEEPSKVRRNNLDVHRRGLIALVDDRYDTKGTEVALWMDERDVRWDAILINNPLKNPLSETNPIVPKHKVAMHRLQILYHFSSDKYYTWLRLVDDKTEEGELYGSGALKSAYSEFKRLFQTLTLVPWTKRRFLPLPHDLPGGLEKENWCIFIQPPSEEEKRTHPPWVEEVEVPTKIPRGVPGVLKLLFSVSNRIAIGSLFNEVAASRIKAADASQLDENTLRTAITILNQLSMTLAEPSKKMRTRSSTTETTDKTRQAGFLKECYFGLLGIISHCSTSYPQCTDMDWLKQELQDVHLLLKLRIAWNIAGPYYRRIPTEVSQQALRNLGLVEIKRVRKKSQEYDFLVDYLKLSVGSQHTVEYKEIINIFRIQRPGEAERYHKWREANSDKIGQRCLLWHGADCEKFIGILGQGLRAGLAQKSSGGMFGAGIYFADMSGKAARYCTSHLLQVFMLLCEVEIGKDPLNVENCERNAAAILKDQGKVGVVAHGRSTHNGWMNAKTVHRRLDGVRMPDVSKGRGDRQAQSLAYNEYVVYDPAQIQQRYLFHLRTG</sequence>
<evidence type="ECO:0000256" key="6">
    <source>
        <dbReference type="SAM" id="MobiDB-lite"/>
    </source>
</evidence>
<dbReference type="Gene3D" id="3.90.228.10">
    <property type="match status" value="1"/>
</dbReference>
<protein>
    <recommendedName>
        <fullName evidence="5">Poly [ADP-ribose] polymerase</fullName>
        <shortName evidence="5">PARP</shortName>
        <ecNumber evidence="5">2.4.2.-</ecNumber>
    </recommendedName>
</protein>
<feature type="region of interest" description="Disordered" evidence="6">
    <location>
        <begin position="95"/>
        <end position="139"/>
    </location>
</feature>
<feature type="domain" description="PARP catalytic" evidence="8">
    <location>
        <begin position="444"/>
        <end position="679"/>
    </location>
</feature>
<reference evidence="10" key="1">
    <citation type="journal article" date="2015" name="Genome Announc.">
        <title>Draft genome sequence of the fungus Penicillium brasilianum MG11.</title>
        <authorList>
            <person name="Horn F."/>
            <person name="Linde J."/>
            <person name="Mattern D.J."/>
            <person name="Walther G."/>
            <person name="Guthke R."/>
            <person name="Brakhage A.A."/>
            <person name="Valiante V."/>
        </authorList>
    </citation>
    <scope>NUCLEOTIDE SEQUENCE [LARGE SCALE GENOMIC DNA]</scope>
    <source>
        <strain evidence="10">MG11</strain>
    </source>
</reference>
<keyword evidence="2 5" id="KW-0808">Transferase</keyword>
<dbReference type="Pfam" id="PF00644">
    <property type="entry name" value="PARP"/>
    <property type="match status" value="1"/>
</dbReference>
<dbReference type="SUPFAM" id="SSF52113">
    <property type="entry name" value="BRCT domain"/>
    <property type="match status" value="1"/>
</dbReference>
<dbReference type="GO" id="GO:0005730">
    <property type="term" value="C:nucleolus"/>
    <property type="evidence" value="ECO:0007669"/>
    <property type="project" value="TreeGrafter"/>
</dbReference>
<dbReference type="EC" id="2.4.2.-" evidence="5"/>
<proteinExistence type="predicted"/>
<accession>A0A0F7TU27</accession>
<dbReference type="PROSITE" id="PS50172">
    <property type="entry name" value="BRCT"/>
    <property type="match status" value="1"/>
</dbReference>
<dbReference type="GO" id="GO:0006302">
    <property type="term" value="P:double-strand break repair"/>
    <property type="evidence" value="ECO:0007669"/>
    <property type="project" value="TreeGrafter"/>
</dbReference>
<dbReference type="InterPro" id="IPR036420">
    <property type="entry name" value="BRCT_dom_sf"/>
</dbReference>
<dbReference type="PANTHER" id="PTHR10459">
    <property type="entry name" value="DNA LIGASE"/>
    <property type="match status" value="1"/>
</dbReference>
<feature type="domain" description="BRCT" evidence="7">
    <location>
        <begin position="1"/>
        <end position="95"/>
    </location>
</feature>
<keyword evidence="10" id="KW-1185">Reference proteome</keyword>
<dbReference type="AlphaFoldDB" id="A0A0F7TU27"/>
<comment type="catalytic activity">
    <reaction evidence="4">
        <text>NAD(+) + (ADP-D-ribosyl)n-acceptor = nicotinamide + (ADP-D-ribosyl)n+1-acceptor + H(+).</text>
        <dbReference type="EC" id="2.4.2.30"/>
    </reaction>
</comment>
<dbReference type="EMBL" id="CDHK01000008">
    <property type="protein sequence ID" value="CEJ60164.1"/>
    <property type="molecule type" value="Genomic_DNA"/>
</dbReference>
<evidence type="ECO:0000256" key="1">
    <source>
        <dbReference type="ARBA" id="ARBA00022676"/>
    </source>
</evidence>
<dbReference type="STRING" id="104259.A0A0F7TU27"/>
<organism evidence="9 10">
    <name type="scientific">Penicillium brasilianum</name>
    <dbReference type="NCBI Taxonomy" id="104259"/>
    <lineage>
        <taxon>Eukaryota</taxon>
        <taxon>Fungi</taxon>
        <taxon>Dikarya</taxon>
        <taxon>Ascomycota</taxon>
        <taxon>Pezizomycotina</taxon>
        <taxon>Eurotiomycetes</taxon>
        <taxon>Eurotiomycetidae</taxon>
        <taxon>Eurotiales</taxon>
        <taxon>Aspergillaceae</taxon>
        <taxon>Penicillium</taxon>
    </lineage>
</organism>
<name>A0A0F7TU27_PENBI</name>
<evidence type="ECO:0000256" key="3">
    <source>
        <dbReference type="ARBA" id="ARBA00023027"/>
    </source>
</evidence>
<evidence type="ECO:0000313" key="9">
    <source>
        <dbReference type="EMBL" id="CEJ60164.1"/>
    </source>
</evidence>
<dbReference type="OrthoDB" id="2017365at2759"/>
<evidence type="ECO:0000256" key="2">
    <source>
        <dbReference type="ARBA" id="ARBA00022679"/>
    </source>
</evidence>
<evidence type="ECO:0000313" key="10">
    <source>
        <dbReference type="Proteomes" id="UP000042958"/>
    </source>
</evidence>
<evidence type="ECO:0000256" key="4">
    <source>
        <dbReference type="ARBA" id="ARBA00033987"/>
    </source>
</evidence>
<evidence type="ECO:0000256" key="5">
    <source>
        <dbReference type="RuleBase" id="RU362114"/>
    </source>
</evidence>
<dbReference type="InterPro" id="IPR012317">
    <property type="entry name" value="Poly(ADP-ribose)pol_cat_dom"/>
</dbReference>
<dbReference type="GO" id="GO:0003950">
    <property type="term" value="F:NAD+ poly-ADP-ribosyltransferase activity"/>
    <property type="evidence" value="ECO:0007669"/>
    <property type="project" value="UniProtKB-UniRule"/>
</dbReference>
<keyword evidence="1 5" id="KW-0328">Glycosyltransferase</keyword>
<dbReference type="PROSITE" id="PS51059">
    <property type="entry name" value="PARP_CATALYTIC"/>
    <property type="match status" value="1"/>
</dbReference>
<evidence type="ECO:0000259" key="7">
    <source>
        <dbReference type="PROSITE" id="PS50172"/>
    </source>
</evidence>
<dbReference type="InterPro" id="IPR001357">
    <property type="entry name" value="BRCT_dom"/>
</dbReference>
<dbReference type="Gene3D" id="3.40.50.10190">
    <property type="entry name" value="BRCT domain"/>
    <property type="match status" value="1"/>
</dbReference>
<dbReference type="PANTHER" id="PTHR10459:SF60">
    <property type="entry name" value="POLY [ADP-RIBOSE] POLYMERASE 2"/>
    <property type="match status" value="1"/>
</dbReference>
<dbReference type="GO" id="GO:0070212">
    <property type="term" value="P:protein poly-ADP-ribosylation"/>
    <property type="evidence" value="ECO:0007669"/>
    <property type="project" value="TreeGrafter"/>
</dbReference>
<dbReference type="GO" id="GO:1990404">
    <property type="term" value="F:NAD+-protein mono-ADP-ribosyltransferase activity"/>
    <property type="evidence" value="ECO:0007669"/>
    <property type="project" value="TreeGrafter"/>
</dbReference>
<dbReference type="Pfam" id="PF00533">
    <property type="entry name" value="BRCT"/>
    <property type="match status" value="1"/>
</dbReference>
<dbReference type="SUPFAM" id="SSF56399">
    <property type="entry name" value="ADP-ribosylation"/>
    <property type="match status" value="1"/>
</dbReference>
<feature type="compositionally biased region" description="Polar residues" evidence="6">
    <location>
        <begin position="102"/>
        <end position="112"/>
    </location>
</feature>
<dbReference type="InterPro" id="IPR050800">
    <property type="entry name" value="ARTD/PARP"/>
</dbReference>
<keyword evidence="3 5" id="KW-0520">NAD</keyword>
<evidence type="ECO:0000259" key="8">
    <source>
        <dbReference type="PROSITE" id="PS51059"/>
    </source>
</evidence>
<gene>
    <name evidence="9" type="ORF">PMG11_08749</name>
</gene>
<dbReference type="Proteomes" id="UP000042958">
    <property type="component" value="Unassembled WGS sequence"/>
</dbReference>